<organism evidence="9 11">
    <name type="scientific">Brevibacterium aurantiacum</name>
    <dbReference type="NCBI Taxonomy" id="273384"/>
    <lineage>
        <taxon>Bacteria</taxon>
        <taxon>Bacillati</taxon>
        <taxon>Actinomycetota</taxon>
        <taxon>Actinomycetes</taxon>
        <taxon>Micrococcales</taxon>
        <taxon>Brevibacteriaceae</taxon>
        <taxon>Brevibacterium</taxon>
    </lineage>
</organism>
<dbReference type="InterPro" id="IPR016174">
    <property type="entry name" value="Di-haem_cyt_TM"/>
</dbReference>
<sequence>MFPDHWSFFFIHIALASFIVCMLSGVFLMFFYDPSVETVTYQGPYEPLRGVEASRAFTSTMELSFEVRGGLLMRQLHSWSASLMIAALILQILRVFFTAEFRKPREIAWIALFGCLMTAMMAGLTGHFLPDDMLSGSSLAVLDGVLKAIPVIGTTLSSLFFQGSFPSGAIATVHPMHVLILPALIALFGLVIAFQTFRHKPTQFPLPGRSENNVVGKSLAPAAVKRFGLMLMVSGILFLIAATVTINPIWTYGPADPGNASAGGGALWFVAFLDGAQRLVPPGWEIVLSGYTLTLAILVPVAVCGLFFVAAILYPFIESWISADKRDHHLLVRPRNAPARTGIGIAAIVFYAVLWIAAGSDVIALHFSLSNEDVILALQVSLFLGPIVGFSIARRICLGLQRKDKEIALHGFETGRIVRLPSGEYQEIHAPVDEFQRWELVNYESPSPLHPRPDESGRIRIRERARAFFSRRFFEDRIVPPSPDEVRELRGHSSAEPQATESSENPRTDGSPVRDDTTRRSGGADLTL</sequence>
<reference evidence="10 12" key="3">
    <citation type="submission" date="2018-10" db="EMBL/GenBank/DDBJ databases">
        <title>Brevibacterium genomes from Austrain hard cheese rinds.</title>
        <authorList>
            <person name="Anast J.M."/>
            <person name="Dzieciol M."/>
            <person name="Schultz D.L."/>
            <person name="Mann E."/>
            <person name="Wagner M."/>
            <person name="Schmitz-Esser S."/>
        </authorList>
    </citation>
    <scope>NUCLEOTIDE SEQUENCE [LARGE SCALE GENOMIC DNA]</scope>
    <source>
        <strain evidence="10 12">L261</strain>
    </source>
</reference>
<feature type="transmembrane region" description="Helical" evidence="7">
    <location>
        <begin position="227"/>
        <end position="250"/>
    </location>
</feature>
<evidence type="ECO:0000313" key="12">
    <source>
        <dbReference type="Proteomes" id="UP000297736"/>
    </source>
</evidence>
<dbReference type="GO" id="GO:0008121">
    <property type="term" value="F:quinol-cytochrome-c reductase activity"/>
    <property type="evidence" value="ECO:0007669"/>
    <property type="project" value="UniProtKB-EC"/>
</dbReference>
<dbReference type="Pfam" id="PF13631">
    <property type="entry name" value="Cytochrom_B_N_2"/>
    <property type="match status" value="1"/>
</dbReference>
<dbReference type="EMBL" id="FXZB01000002">
    <property type="protein sequence ID" value="SMX65426.1"/>
    <property type="molecule type" value="Genomic_DNA"/>
</dbReference>
<feature type="transmembrane region" description="Helical" evidence="7">
    <location>
        <begin position="374"/>
        <end position="393"/>
    </location>
</feature>
<reference evidence="11" key="2">
    <citation type="submission" date="2017-03" db="EMBL/GenBank/DDBJ databases">
        <authorList>
            <person name="Monnet C."/>
        </authorList>
    </citation>
    <scope>NUCLEOTIDE SEQUENCE [LARGE SCALE GENOMIC DNA]</scope>
    <source>
        <strain evidence="11">ATCC 9175</strain>
    </source>
</reference>
<feature type="transmembrane region" description="Helical" evidence="7">
    <location>
        <begin position="291"/>
        <end position="316"/>
    </location>
</feature>
<feature type="transmembrane region" description="Helical" evidence="7">
    <location>
        <begin position="7"/>
        <end position="32"/>
    </location>
</feature>
<reference evidence="9" key="1">
    <citation type="submission" date="2017-03" db="EMBL/GenBank/DDBJ databases">
        <authorList>
            <person name="Afonso C.L."/>
            <person name="Miller P.J."/>
            <person name="Scott M.A."/>
            <person name="Spackman E."/>
            <person name="Goraichik I."/>
            <person name="Dimitrov K.M."/>
            <person name="Suarez D.L."/>
            <person name="Swayne D.E."/>
        </authorList>
    </citation>
    <scope>NUCLEOTIDE SEQUENCE [LARGE SCALE GENOMIC DNA]</scope>
    <source>
        <strain evidence="9">ATCC 9175</strain>
    </source>
</reference>
<evidence type="ECO:0000256" key="5">
    <source>
        <dbReference type="ARBA" id="ARBA00029568"/>
    </source>
</evidence>
<dbReference type="GO" id="GO:0016491">
    <property type="term" value="F:oxidoreductase activity"/>
    <property type="evidence" value="ECO:0007669"/>
    <property type="project" value="InterPro"/>
</dbReference>
<proteinExistence type="predicted"/>
<dbReference type="EMBL" id="RHFF01000009">
    <property type="protein sequence ID" value="TGD38539.1"/>
    <property type="molecule type" value="Genomic_DNA"/>
</dbReference>
<dbReference type="GO" id="GO:0016020">
    <property type="term" value="C:membrane"/>
    <property type="evidence" value="ECO:0007669"/>
    <property type="project" value="InterPro"/>
</dbReference>
<dbReference type="Proteomes" id="UP000234525">
    <property type="component" value="Unassembled WGS sequence"/>
</dbReference>
<keyword evidence="11" id="KW-1185">Reference proteome</keyword>
<accession>A0A2H1HRF3</accession>
<dbReference type="InterPro" id="IPR027387">
    <property type="entry name" value="Cytb/b6-like_sf"/>
</dbReference>
<feature type="transmembrane region" description="Helical" evidence="7">
    <location>
        <begin position="176"/>
        <end position="194"/>
    </location>
</feature>
<feature type="transmembrane region" description="Helical" evidence="7">
    <location>
        <begin position="76"/>
        <end position="97"/>
    </location>
</feature>
<comment type="cofactor">
    <cofactor evidence="1">
        <name>heme</name>
        <dbReference type="ChEBI" id="CHEBI:30413"/>
    </cofactor>
</comment>
<comment type="catalytic activity">
    <reaction evidence="4">
        <text>a quinol + 2 Fe(III)-[cytochrome c](out) = a quinone + 2 Fe(II)-[cytochrome c](out) + 2 H(+)(out)</text>
        <dbReference type="Rhea" id="RHEA:11484"/>
        <dbReference type="Rhea" id="RHEA-COMP:10350"/>
        <dbReference type="Rhea" id="RHEA-COMP:14399"/>
        <dbReference type="ChEBI" id="CHEBI:15378"/>
        <dbReference type="ChEBI" id="CHEBI:24646"/>
        <dbReference type="ChEBI" id="CHEBI:29033"/>
        <dbReference type="ChEBI" id="CHEBI:29034"/>
        <dbReference type="ChEBI" id="CHEBI:132124"/>
        <dbReference type="EC" id="7.1.1.8"/>
    </reaction>
</comment>
<keyword evidence="7" id="KW-0472">Membrane</keyword>
<gene>
    <name evidence="9" type="ORF">BAUR9175_00341</name>
    <name evidence="10" type="ORF">EB834_10155</name>
</gene>
<evidence type="ECO:0000256" key="1">
    <source>
        <dbReference type="ARBA" id="ARBA00001971"/>
    </source>
</evidence>
<feature type="domain" description="Cytochrome b/b6 N-terminal region profile" evidence="8">
    <location>
        <begin position="1"/>
        <end position="206"/>
    </location>
</feature>
<dbReference type="RefSeq" id="WP_101582781.1">
    <property type="nucleotide sequence ID" value="NZ_RHFF01000009.1"/>
</dbReference>
<dbReference type="GO" id="GO:0022904">
    <property type="term" value="P:respiratory electron transport chain"/>
    <property type="evidence" value="ECO:0007669"/>
    <property type="project" value="InterPro"/>
</dbReference>
<protein>
    <recommendedName>
        <fullName evidence="3">Cytochrome bc1 complex cytochrome b subunit</fullName>
        <ecNumber evidence="2">7.1.1.8</ecNumber>
    </recommendedName>
    <alternativeName>
        <fullName evidence="5">Cytochrome bc1 reductase complex subunit QcrB</fullName>
    </alternativeName>
</protein>
<dbReference type="Proteomes" id="UP000297736">
    <property type="component" value="Unassembled WGS sequence"/>
</dbReference>
<evidence type="ECO:0000313" key="11">
    <source>
        <dbReference type="Proteomes" id="UP000234525"/>
    </source>
</evidence>
<feature type="compositionally biased region" description="Basic and acidic residues" evidence="6">
    <location>
        <begin position="481"/>
        <end position="493"/>
    </location>
</feature>
<dbReference type="SUPFAM" id="SSF81342">
    <property type="entry name" value="Transmembrane di-heme cytochromes"/>
    <property type="match status" value="1"/>
</dbReference>
<evidence type="ECO:0000256" key="4">
    <source>
        <dbReference type="ARBA" id="ARBA00029351"/>
    </source>
</evidence>
<evidence type="ECO:0000256" key="6">
    <source>
        <dbReference type="SAM" id="MobiDB-lite"/>
    </source>
</evidence>
<dbReference type="AlphaFoldDB" id="A0A2H1HRF3"/>
<evidence type="ECO:0000256" key="2">
    <source>
        <dbReference type="ARBA" id="ARBA00012951"/>
    </source>
</evidence>
<keyword evidence="7" id="KW-0812">Transmembrane</keyword>
<feature type="transmembrane region" description="Helical" evidence="7">
    <location>
        <begin position="109"/>
        <end position="129"/>
    </location>
</feature>
<dbReference type="InterPro" id="IPR005797">
    <property type="entry name" value="Cyt_b/b6_N"/>
</dbReference>
<dbReference type="PANTHER" id="PTHR19271">
    <property type="entry name" value="CYTOCHROME B"/>
    <property type="match status" value="1"/>
</dbReference>
<keyword evidence="7" id="KW-1133">Transmembrane helix</keyword>
<evidence type="ECO:0000259" key="8">
    <source>
        <dbReference type="PROSITE" id="PS51002"/>
    </source>
</evidence>
<evidence type="ECO:0000313" key="9">
    <source>
        <dbReference type="EMBL" id="SMX65426.1"/>
    </source>
</evidence>
<name>A0A2H1HRF3_BREAU</name>
<dbReference type="PROSITE" id="PS51002">
    <property type="entry name" value="CYTB_NTER"/>
    <property type="match status" value="1"/>
</dbReference>
<evidence type="ECO:0000256" key="7">
    <source>
        <dbReference type="SAM" id="Phobius"/>
    </source>
</evidence>
<feature type="region of interest" description="Disordered" evidence="6">
    <location>
        <begin position="481"/>
        <end position="528"/>
    </location>
</feature>
<evidence type="ECO:0000256" key="3">
    <source>
        <dbReference type="ARBA" id="ARBA00016116"/>
    </source>
</evidence>
<dbReference type="Gene3D" id="1.20.810.10">
    <property type="entry name" value="Cytochrome Bc1 Complex, Chain C"/>
    <property type="match status" value="1"/>
</dbReference>
<feature type="compositionally biased region" description="Basic and acidic residues" evidence="6">
    <location>
        <begin position="504"/>
        <end position="519"/>
    </location>
</feature>
<dbReference type="EC" id="7.1.1.8" evidence="2"/>
<feature type="transmembrane region" description="Helical" evidence="7">
    <location>
        <begin position="337"/>
        <end position="358"/>
    </location>
</feature>
<dbReference type="PANTHER" id="PTHR19271:SF16">
    <property type="entry name" value="CYTOCHROME B"/>
    <property type="match status" value="1"/>
</dbReference>
<evidence type="ECO:0000313" key="10">
    <source>
        <dbReference type="EMBL" id="TGD38539.1"/>
    </source>
</evidence>